<evidence type="ECO:0000313" key="1">
    <source>
        <dbReference type="EMBL" id="CBW26473.1"/>
    </source>
</evidence>
<reference evidence="2" key="1">
    <citation type="journal article" date="2013" name="ISME J.">
        <title>A small predatory core genome in the divergent marine Bacteriovorax marinus SJ and the terrestrial Bdellovibrio bacteriovorus.</title>
        <authorList>
            <person name="Crossman L.C."/>
            <person name="Chen H."/>
            <person name="Cerdeno-Tarraga A.M."/>
            <person name="Brooks K."/>
            <person name="Quail M.A."/>
            <person name="Pineiro S.A."/>
            <person name="Hobley L."/>
            <person name="Sockett R.E."/>
            <person name="Bentley S.D."/>
            <person name="Parkhill J."/>
            <person name="Williams H.N."/>
            <person name="Stine O.C."/>
        </authorList>
    </citation>
    <scope>NUCLEOTIDE SEQUENCE [LARGE SCALE GENOMIC DNA]</scope>
    <source>
        <strain evidence="2">ATCC BAA-682 / DSM 15412 / SJ</strain>
    </source>
</reference>
<dbReference type="EMBL" id="FQ312005">
    <property type="protein sequence ID" value="CBW26473.1"/>
    <property type="molecule type" value="Genomic_DNA"/>
</dbReference>
<keyword evidence="2" id="KW-1185">Reference proteome</keyword>
<dbReference type="AlphaFoldDB" id="E1X0Y4"/>
<name>E1X0Y4_HALMS</name>
<organism evidence="1 2">
    <name type="scientific">Halobacteriovorax marinus (strain ATCC BAA-682 / DSM 15412 / SJ)</name>
    <name type="common">Bacteriovorax marinus</name>
    <dbReference type="NCBI Taxonomy" id="862908"/>
    <lineage>
        <taxon>Bacteria</taxon>
        <taxon>Pseudomonadati</taxon>
        <taxon>Bdellovibrionota</taxon>
        <taxon>Bacteriovoracia</taxon>
        <taxon>Bacteriovoracales</taxon>
        <taxon>Halobacteriovoraceae</taxon>
        <taxon>Halobacteriovorax</taxon>
    </lineage>
</organism>
<dbReference type="PATRIC" id="fig|862908.3.peg.1551"/>
<dbReference type="HOGENOM" id="CLU_1101668_0_0_7"/>
<gene>
    <name evidence="1" type="ordered locus">BMS_1629</name>
</gene>
<protein>
    <submittedName>
        <fullName evidence="1">Uncharacterized protein</fullName>
    </submittedName>
</protein>
<proteinExistence type="predicted"/>
<accession>E1X0Y4</accession>
<dbReference type="STRING" id="862908.BMS_1629"/>
<dbReference type="KEGG" id="bmx:BMS_1629"/>
<evidence type="ECO:0000313" key="2">
    <source>
        <dbReference type="Proteomes" id="UP000008963"/>
    </source>
</evidence>
<sequence length="252" mass="28172">MGLFLSRTFMKSTFFRKPLEFALEIEGENWKQGDPVNGSISISNHSNEEVDFSKFSIYLCNGDLKKIQKGDVKGLVVVDEVVLEGSDTSFSFKLDENSPISEKSSGPYLVCAKKDQLLEGDLMALRVGPSKIISEILEVLENFMRFKVKSLKSKKNSLEAQIILPSTKEYSSIANFKLSFATSGSDIELNYLFKVKKVSFDGGVAQTKDETKKFKTLLTSKEYLIYGDSLNQDAITSTVQKTLDEVKLKPII</sequence>
<dbReference type="Proteomes" id="UP000008963">
    <property type="component" value="Chromosome"/>
</dbReference>